<organism evidence="1 2">
    <name type="scientific">Pectobacterium brasiliense</name>
    <dbReference type="NCBI Taxonomy" id="180957"/>
    <lineage>
        <taxon>Bacteria</taxon>
        <taxon>Pseudomonadati</taxon>
        <taxon>Pseudomonadota</taxon>
        <taxon>Gammaproteobacteria</taxon>
        <taxon>Enterobacterales</taxon>
        <taxon>Pectobacteriaceae</taxon>
        <taxon>Pectobacterium</taxon>
    </lineage>
</organism>
<proteinExistence type="predicted"/>
<comment type="caution">
    <text evidence="1">The sequence shown here is derived from an EMBL/GenBank/DDBJ whole genome shotgun (WGS) entry which is preliminary data.</text>
</comment>
<dbReference type="Proteomes" id="UP000768524">
    <property type="component" value="Unassembled WGS sequence"/>
</dbReference>
<evidence type="ECO:0000313" key="1">
    <source>
        <dbReference type="EMBL" id="MBN3053881.1"/>
    </source>
</evidence>
<feature type="non-terminal residue" evidence="1">
    <location>
        <position position="76"/>
    </location>
</feature>
<protein>
    <submittedName>
        <fullName evidence="1">Molecular chaperone</fullName>
    </submittedName>
</protein>
<accession>A0AAE2WIU8</accession>
<sequence>LLGHSGCRVGGNDQDIMLSFKQLMPLLGMNSETEKCIALPIMTWWNAVAINDIPEQKEFYSTASRALINERIRDAR</sequence>
<evidence type="ECO:0000313" key="2">
    <source>
        <dbReference type="Proteomes" id="UP000768524"/>
    </source>
</evidence>
<dbReference type="AlphaFoldDB" id="A0AAE2WIU8"/>
<gene>
    <name evidence="1" type="ORF">H4F45_21095</name>
</gene>
<dbReference type="EMBL" id="JACGEP010000229">
    <property type="protein sequence ID" value="MBN3053881.1"/>
    <property type="molecule type" value="Genomic_DNA"/>
</dbReference>
<reference evidence="1" key="1">
    <citation type="submission" date="2020-07" db="EMBL/GenBank/DDBJ databases">
        <title>A pangenomic view of the genus Pectobacterium provides insights into genome organization, phylogeny, and virulence.</title>
        <authorList>
            <person name="Jonkheer E."/>
            <person name="Brankovics B."/>
            <person name="Houwers I."/>
            <person name="Van Der Wolf J."/>
            <person name="Bonants P."/>
            <person name="Vreeburg R."/>
            <person name="Bollema R."/>
            <person name="De Haan J."/>
            <person name="Berke L."/>
            <person name="De Ridder D."/>
            <person name="Smit S."/>
            <person name="Van Der Lee T.A.J."/>
        </authorList>
    </citation>
    <scope>NUCLEOTIDE SEQUENCE</scope>
    <source>
        <strain evidence="1">NAK:433</strain>
    </source>
</reference>
<feature type="non-terminal residue" evidence="1">
    <location>
        <position position="1"/>
    </location>
</feature>
<name>A0AAE2WIU8_9GAMM</name>